<sequence length="61" mass="7110">MSVAVEISEYDKLIQSRVITDTITKQCAHNILPSVTEVLQYEYAFNREMDELADRLEQFTI</sequence>
<organism evidence="1">
    <name type="scientific">Faunusvirus sp</name>
    <dbReference type="NCBI Taxonomy" id="2487766"/>
    <lineage>
        <taxon>Viruses</taxon>
        <taxon>Varidnaviria</taxon>
        <taxon>Bamfordvirae</taxon>
        <taxon>Nucleocytoviricota</taxon>
        <taxon>Megaviricetes</taxon>
        <taxon>Imitervirales</taxon>
        <taxon>Mimiviridae</taxon>
    </lineage>
</organism>
<accession>A0A3G4ZXW5</accession>
<proteinExistence type="predicted"/>
<gene>
    <name evidence="1" type="ORF">Faunusvirus46_7</name>
</gene>
<name>A0A3G4ZXW5_9VIRU</name>
<dbReference type="EMBL" id="MK072177">
    <property type="protein sequence ID" value="AYV79756.1"/>
    <property type="molecule type" value="Genomic_DNA"/>
</dbReference>
<evidence type="ECO:0000313" key="1">
    <source>
        <dbReference type="EMBL" id="AYV79756.1"/>
    </source>
</evidence>
<protein>
    <submittedName>
        <fullName evidence="1">Uncharacterized protein</fullName>
    </submittedName>
</protein>
<reference evidence="1" key="1">
    <citation type="submission" date="2018-10" db="EMBL/GenBank/DDBJ databases">
        <title>Hidden diversity of soil giant viruses.</title>
        <authorList>
            <person name="Schulz F."/>
            <person name="Alteio L."/>
            <person name="Goudeau D."/>
            <person name="Ryan E.M."/>
            <person name="Malmstrom R.R."/>
            <person name="Blanchard J."/>
            <person name="Woyke T."/>
        </authorList>
    </citation>
    <scope>NUCLEOTIDE SEQUENCE</scope>
    <source>
        <strain evidence="1">FNV1</strain>
    </source>
</reference>